<keyword evidence="2" id="KW-1185">Reference proteome</keyword>
<protein>
    <recommendedName>
        <fullName evidence="3">Secreted protein</fullName>
    </recommendedName>
</protein>
<sequence length="99" mass="11105">MHRCAGVLHLCSCVSERWGMTKKGDKCVICLFELEFFSDPCRSNYPTSANWPVEGTPSTRWRLYFASKALLCFAVRLSQSLNMSSSIVPHIQSIEAGSQ</sequence>
<comment type="caution">
    <text evidence="1">The sequence shown here is derived from an EMBL/GenBank/DDBJ whole genome shotgun (WGS) entry which is preliminary data.</text>
</comment>
<evidence type="ECO:0008006" key="3">
    <source>
        <dbReference type="Google" id="ProtNLM"/>
    </source>
</evidence>
<accession>A0ABV0NKA5</accession>
<dbReference type="EMBL" id="JAHRIO010040662">
    <property type="protein sequence ID" value="MEQ2171491.1"/>
    <property type="molecule type" value="Genomic_DNA"/>
</dbReference>
<gene>
    <name evidence="1" type="ORF">GOODEAATRI_011219</name>
</gene>
<evidence type="ECO:0000313" key="2">
    <source>
        <dbReference type="Proteomes" id="UP001476798"/>
    </source>
</evidence>
<organism evidence="1 2">
    <name type="scientific">Goodea atripinnis</name>
    <dbReference type="NCBI Taxonomy" id="208336"/>
    <lineage>
        <taxon>Eukaryota</taxon>
        <taxon>Metazoa</taxon>
        <taxon>Chordata</taxon>
        <taxon>Craniata</taxon>
        <taxon>Vertebrata</taxon>
        <taxon>Euteleostomi</taxon>
        <taxon>Actinopterygii</taxon>
        <taxon>Neopterygii</taxon>
        <taxon>Teleostei</taxon>
        <taxon>Neoteleostei</taxon>
        <taxon>Acanthomorphata</taxon>
        <taxon>Ovalentaria</taxon>
        <taxon>Atherinomorphae</taxon>
        <taxon>Cyprinodontiformes</taxon>
        <taxon>Goodeidae</taxon>
        <taxon>Goodea</taxon>
    </lineage>
</organism>
<proteinExistence type="predicted"/>
<dbReference type="Proteomes" id="UP001476798">
    <property type="component" value="Unassembled WGS sequence"/>
</dbReference>
<name>A0ABV0NKA5_9TELE</name>
<reference evidence="1 2" key="1">
    <citation type="submission" date="2021-06" db="EMBL/GenBank/DDBJ databases">
        <authorList>
            <person name="Palmer J.M."/>
        </authorList>
    </citation>
    <scope>NUCLEOTIDE SEQUENCE [LARGE SCALE GENOMIC DNA]</scope>
    <source>
        <strain evidence="1 2">GA_2019</strain>
        <tissue evidence="1">Muscle</tissue>
    </source>
</reference>
<evidence type="ECO:0000313" key="1">
    <source>
        <dbReference type="EMBL" id="MEQ2171491.1"/>
    </source>
</evidence>